<dbReference type="InterPro" id="IPR029035">
    <property type="entry name" value="DHS-like_NAD/FAD-binding_dom"/>
</dbReference>
<name>A0A8B8CF90_CRAVI</name>
<dbReference type="OrthoDB" id="2919105at2759"/>
<evidence type="ECO:0000313" key="5">
    <source>
        <dbReference type="Proteomes" id="UP000694844"/>
    </source>
</evidence>
<evidence type="ECO:0000256" key="3">
    <source>
        <dbReference type="PROSITE-ProRule" id="PRU00236"/>
    </source>
</evidence>
<keyword evidence="1" id="KW-0808">Transferase</keyword>
<dbReference type="RefSeq" id="XP_022314457.1">
    <property type="nucleotide sequence ID" value="XM_022458749.1"/>
</dbReference>
<keyword evidence="2" id="KW-0520">NAD</keyword>
<comment type="caution">
    <text evidence="3">Lacks conserved residue(s) required for the propagation of feature annotation.</text>
</comment>
<feature type="domain" description="Deacetylase sirtuin-type" evidence="4">
    <location>
        <begin position="1"/>
        <end position="134"/>
    </location>
</feature>
<protein>
    <submittedName>
        <fullName evidence="6">NAD-dependent protein deacetylase SRT1-like</fullName>
    </submittedName>
</protein>
<evidence type="ECO:0000256" key="2">
    <source>
        <dbReference type="ARBA" id="ARBA00023027"/>
    </source>
</evidence>
<evidence type="ECO:0000313" key="6">
    <source>
        <dbReference type="RefSeq" id="XP_022314457.1"/>
    </source>
</evidence>
<evidence type="ECO:0000259" key="4">
    <source>
        <dbReference type="PROSITE" id="PS50305"/>
    </source>
</evidence>
<sequence>MSPSSNVNAAGSTIERLCDDQKCKGYLMNTIINFGDFLEEDVINSAEEHAAKSDLVLALGTTLQVSPANSLVESGQTPTRLVICNRQVTDYDQTCLELDEKGETLGSRVFGDCDKLMREVMRRILPKEERVKWEEDRSVRMLTYDTQRKL</sequence>
<dbReference type="Pfam" id="PF02146">
    <property type="entry name" value="SIR2"/>
    <property type="match status" value="1"/>
</dbReference>
<dbReference type="SUPFAM" id="SSF52467">
    <property type="entry name" value="DHS-like NAD/FAD-binding domain"/>
    <property type="match status" value="1"/>
</dbReference>
<keyword evidence="5" id="KW-1185">Reference proteome</keyword>
<dbReference type="InterPro" id="IPR026590">
    <property type="entry name" value="Ssirtuin_cat_dom"/>
</dbReference>
<accession>A0A8B8CF90</accession>
<evidence type="ECO:0000256" key="1">
    <source>
        <dbReference type="ARBA" id="ARBA00022679"/>
    </source>
</evidence>
<proteinExistence type="predicted"/>
<dbReference type="Proteomes" id="UP000694844">
    <property type="component" value="Chromosome 2"/>
</dbReference>
<dbReference type="GeneID" id="111118995"/>
<reference evidence="6" key="1">
    <citation type="submission" date="2025-08" db="UniProtKB">
        <authorList>
            <consortium name="RefSeq"/>
        </authorList>
    </citation>
    <scope>IDENTIFICATION</scope>
    <source>
        <tissue evidence="6">Whole sample</tissue>
    </source>
</reference>
<gene>
    <name evidence="6" type="primary">LOC111118995</name>
</gene>
<dbReference type="Gene3D" id="3.40.50.1220">
    <property type="entry name" value="TPP-binding domain"/>
    <property type="match status" value="1"/>
</dbReference>
<dbReference type="PANTHER" id="PTHR11085:SF10">
    <property type="entry name" value="NAD-DEPENDENT PROTEIN DEACYLASE SIRTUIN-5, MITOCHONDRIAL-RELATED"/>
    <property type="match status" value="1"/>
</dbReference>
<dbReference type="AlphaFoldDB" id="A0A8B8CF90"/>
<dbReference type="PROSITE" id="PS50305">
    <property type="entry name" value="SIRTUIN"/>
    <property type="match status" value="1"/>
</dbReference>
<dbReference type="InterPro" id="IPR003000">
    <property type="entry name" value="Sirtuin"/>
</dbReference>
<dbReference type="GO" id="GO:0005634">
    <property type="term" value="C:nucleus"/>
    <property type="evidence" value="ECO:0007669"/>
    <property type="project" value="TreeGrafter"/>
</dbReference>
<dbReference type="GO" id="GO:0017136">
    <property type="term" value="F:histone deacetylase activity, NAD-dependent"/>
    <property type="evidence" value="ECO:0007669"/>
    <property type="project" value="TreeGrafter"/>
</dbReference>
<dbReference type="GO" id="GO:0070403">
    <property type="term" value="F:NAD+ binding"/>
    <property type="evidence" value="ECO:0007669"/>
    <property type="project" value="InterPro"/>
</dbReference>
<dbReference type="InterPro" id="IPR050134">
    <property type="entry name" value="NAD-dep_sirtuin_deacylases"/>
</dbReference>
<organism evidence="5 6">
    <name type="scientific">Crassostrea virginica</name>
    <name type="common">Eastern oyster</name>
    <dbReference type="NCBI Taxonomy" id="6565"/>
    <lineage>
        <taxon>Eukaryota</taxon>
        <taxon>Metazoa</taxon>
        <taxon>Spiralia</taxon>
        <taxon>Lophotrochozoa</taxon>
        <taxon>Mollusca</taxon>
        <taxon>Bivalvia</taxon>
        <taxon>Autobranchia</taxon>
        <taxon>Pteriomorphia</taxon>
        <taxon>Ostreida</taxon>
        <taxon>Ostreoidea</taxon>
        <taxon>Ostreidae</taxon>
        <taxon>Crassostrea</taxon>
    </lineage>
</organism>
<dbReference type="KEGG" id="cvn:111118995"/>
<dbReference type="PANTHER" id="PTHR11085">
    <property type="entry name" value="NAD-DEPENDENT PROTEIN DEACYLASE SIRTUIN-5, MITOCHONDRIAL-RELATED"/>
    <property type="match status" value="1"/>
</dbReference>
<dbReference type="Gene3D" id="3.30.1600.10">
    <property type="entry name" value="SIR2/SIRT2 'Small Domain"/>
    <property type="match status" value="1"/>
</dbReference>
<dbReference type="InterPro" id="IPR026591">
    <property type="entry name" value="Sirtuin_cat_small_dom_sf"/>
</dbReference>